<dbReference type="Proteomes" id="UP000064967">
    <property type="component" value="Chromosome"/>
</dbReference>
<evidence type="ECO:0000313" key="2">
    <source>
        <dbReference type="EMBL" id="AKU98226.1"/>
    </source>
</evidence>
<dbReference type="AlphaFoldDB" id="A0A0K1PXY4"/>
<gene>
    <name evidence="2" type="ORF">AKJ09_04890</name>
</gene>
<dbReference type="KEGG" id="llu:AKJ09_04890"/>
<feature type="region of interest" description="Disordered" evidence="1">
    <location>
        <begin position="1"/>
        <end position="21"/>
    </location>
</feature>
<reference evidence="2 3" key="1">
    <citation type="submission" date="2015-08" db="EMBL/GenBank/DDBJ databases">
        <authorList>
            <person name="Babu N.S."/>
            <person name="Beckwith C.J."/>
            <person name="Beseler K.G."/>
            <person name="Brison A."/>
            <person name="Carone J.V."/>
            <person name="Caskin T.P."/>
            <person name="Diamond M."/>
            <person name="Durham M.E."/>
            <person name="Foxe J.M."/>
            <person name="Go M."/>
            <person name="Henderson B.A."/>
            <person name="Jones I.B."/>
            <person name="McGettigan J.A."/>
            <person name="Micheletti S.J."/>
            <person name="Nasrallah M.E."/>
            <person name="Ortiz D."/>
            <person name="Piller C.R."/>
            <person name="Privatt S.R."/>
            <person name="Schneider S.L."/>
            <person name="Sharp S."/>
            <person name="Smith T.C."/>
            <person name="Stanton J.D."/>
            <person name="Ullery H.E."/>
            <person name="Wilson R.J."/>
            <person name="Serrano M.G."/>
            <person name="Buck G."/>
            <person name="Lee V."/>
            <person name="Wang Y."/>
            <person name="Carvalho R."/>
            <person name="Voegtly L."/>
            <person name="Shi R."/>
            <person name="Duckworth R."/>
            <person name="Johnson A."/>
            <person name="Loviza R."/>
            <person name="Walstead R."/>
            <person name="Shah Z."/>
            <person name="Kiflezghi M."/>
            <person name="Wade K."/>
            <person name="Ball S.L."/>
            <person name="Bradley K.W."/>
            <person name="Asai D.J."/>
            <person name="Bowman C.A."/>
            <person name="Russell D.A."/>
            <person name="Pope W.H."/>
            <person name="Jacobs-Sera D."/>
            <person name="Hendrix R.W."/>
            <person name="Hatfull G.F."/>
        </authorList>
    </citation>
    <scope>NUCLEOTIDE SEQUENCE [LARGE SCALE GENOMIC DNA]</scope>
    <source>
        <strain evidence="2 3">DSM 27648</strain>
    </source>
</reference>
<dbReference type="EMBL" id="CP012333">
    <property type="protein sequence ID" value="AKU98226.1"/>
    <property type="molecule type" value="Genomic_DNA"/>
</dbReference>
<name>A0A0K1PXY4_9BACT</name>
<evidence type="ECO:0000313" key="3">
    <source>
        <dbReference type="Proteomes" id="UP000064967"/>
    </source>
</evidence>
<protein>
    <submittedName>
        <fullName evidence="2">Uncharacterized protein</fullName>
    </submittedName>
</protein>
<organism evidence="2 3">
    <name type="scientific">Labilithrix luteola</name>
    <dbReference type="NCBI Taxonomy" id="1391654"/>
    <lineage>
        <taxon>Bacteria</taxon>
        <taxon>Pseudomonadati</taxon>
        <taxon>Myxococcota</taxon>
        <taxon>Polyangia</taxon>
        <taxon>Polyangiales</taxon>
        <taxon>Labilitrichaceae</taxon>
        <taxon>Labilithrix</taxon>
    </lineage>
</organism>
<dbReference type="STRING" id="1391654.AKJ09_04890"/>
<keyword evidence="3" id="KW-1185">Reference proteome</keyword>
<sequence>MVERRSTSHREARSSQTSRSRSMAGLLGLFRRRWIGLKSAVAGRVEPATEGLRFG</sequence>
<proteinExistence type="predicted"/>
<evidence type="ECO:0000256" key="1">
    <source>
        <dbReference type="SAM" id="MobiDB-lite"/>
    </source>
</evidence>
<feature type="compositionally biased region" description="Basic and acidic residues" evidence="1">
    <location>
        <begin position="1"/>
        <end position="13"/>
    </location>
</feature>
<accession>A0A0K1PXY4</accession>